<name>A0A1L7N714_PSEPU</name>
<dbReference type="EMBL" id="AP015029">
    <property type="protein sequence ID" value="BAW21241.1"/>
    <property type="molecule type" value="Genomic_DNA"/>
</dbReference>
<proteinExistence type="predicted"/>
<gene>
    <name evidence="1" type="ORF">KF715C_ch6680</name>
</gene>
<dbReference type="AlphaFoldDB" id="A0A1L7N714"/>
<reference evidence="1 2" key="1">
    <citation type="submission" date="2015-11" db="EMBL/GenBank/DDBJ databases">
        <title>Complete genome sequencing of a biphenyl-degrading bacterium, Pseudomonas putida KF715 (=NBRC110667).</title>
        <authorList>
            <person name="Suenaga H."/>
            <person name="Fujihara N."/>
            <person name="Watanabe T."/>
            <person name="Hirose J."/>
            <person name="Kimura N."/>
            <person name="Yamazoe A."/>
            <person name="Hosoyama A."/>
            <person name="Shimodaira J."/>
            <person name="Furukawa K."/>
        </authorList>
    </citation>
    <scope>NUCLEOTIDE SEQUENCE [LARGE SCALE GENOMIC DNA]</scope>
    <source>
        <strain evidence="1 2">KF715</strain>
    </source>
</reference>
<evidence type="ECO:0000313" key="1">
    <source>
        <dbReference type="EMBL" id="BAW21241.1"/>
    </source>
</evidence>
<protein>
    <submittedName>
        <fullName evidence="1">Sensory box protein/GGDEF family protein</fullName>
    </submittedName>
</protein>
<dbReference type="Proteomes" id="UP000218731">
    <property type="component" value="Chromosome 1"/>
</dbReference>
<evidence type="ECO:0000313" key="2">
    <source>
        <dbReference type="Proteomes" id="UP000218731"/>
    </source>
</evidence>
<sequence>MKIDKNLRTSGREREKGVAGMDFVVAVTDLAGGAAVFRIAISVGAGSPANTGEAGAMHRVACFAGEPAPTESAAPIKAAFECYFLLPGG</sequence>
<organism evidence="1 2">
    <name type="scientific">Pseudomonas putida</name>
    <name type="common">Arthrobacter siderocapsulatus</name>
    <dbReference type="NCBI Taxonomy" id="303"/>
    <lineage>
        <taxon>Bacteria</taxon>
        <taxon>Pseudomonadati</taxon>
        <taxon>Pseudomonadota</taxon>
        <taxon>Gammaproteobacteria</taxon>
        <taxon>Pseudomonadales</taxon>
        <taxon>Pseudomonadaceae</taxon>
        <taxon>Pseudomonas</taxon>
    </lineage>
</organism>
<accession>A0A1L7N714</accession>